<gene>
    <name evidence="1" type="ORF">ORQ98_21715</name>
</gene>
<dbReference type="EMBL" id="JAPMOU010000038">
    <property type="protein sequence ID" value="MDE1464585.1"/>
    <property type="molecule type" value="Genomic_DNA"/>
</dbReference>
<keyword evidence="2" id="KW-1185">Reference proteome</keyword>
<organism evidence="1 2">
    <name type="scientific">Spartinivicinus poritis</name>
    <dbReference type="NCBI Taxonomy" id="2994640"/>
    <lineage>
        <taxon>Bacteria</taxon>
        <taxon>Pseudomonadati</taxon>
        <taxon>Pseudomonadota</taxon>
        <taxon>Gammaproteobacteria</taxon>
        <taxon>Oceanospirillales</taxon>
        <taxon>Zooshikellaceae</taxon>
        <taxon>Spartinivicinus</taxon>
    </lineage>
</organism>
<protein>
    <submittedName>
        <fullName evidence="1">Uncharacterized protein</fullName>
    </submittedName>
</protein>
<evidence type="ECO:0000313" key="1">
    <source>
        <dbReference type="EMBL" id="MDE1464585.1"/>
    </source>
</evidence>
<proteinExistence type="predicted"/>
<evidence type="ECO:0000313" key="2">
    <source>
        <dbReference type="Proteomes" id="UP001528823"/>
    </source>
</evidence>
<accession>A0ABT5UE00</accession>
<name>A0ABT5UE00_9GAMM</name>
<comment type="caution">
    <text evidence="1">The sequence shown here is derived from an EMBL/GenBank/DDBJ whole genome shotgun (WGS) entry which is preliminary data.</text>
</comment>
<dbReference type="InterPro" id="IPR048156">
    <property type="entry name" value="PA2817-like"/>
</dbReference>
<sequence>MSTTPSLEALFNQLANGIKQASSEVNQETLINWINRCQELAERFKQGDEAAYQQGQDTVCQLISYWPQLTPIIPRDLLWLLGGECLHFMPEEEISVYQQLEEQQASAEATNQRFDWQTTKQLLSAQITTSKQFH</sequence>
<reference evidence="1 2" key="1">
    <citation type="submission" date="2022-11" db="EMBL/GenBank/DDBJ databases">
        <title>Spartinivicinus poritis sp. nov., isolated from scleractinian coral Porites lutea.</title>
        <authorList>
            <person name="Zhang G."/>
            <person name="Cai L."/>
            <person name="Wei Q."/>
        </authorList>
    </citation>
    <scope>NUCLEOTIDE SEQUENCE [LARGE SCALE GENOMIC DNA]</scope>
    <source>
        <strain evidence="1 2">A2-2</strain>
    </source>
</reference>
<dbReference type="RefSeq" id="WP_274690910.1">
    <property type="nucleotide sequence ID" value="NZ_JAPMOU010000038.1"/>
</dbReference>
<dbReference type="NCBIfam" id="NF041512">
    <property type="entry name" value="PA2817_fam"/>
    <property type="match status" value="1"/>
</dbReference>
<dbReference type="Proteomes" id="UP001528823">
    <property type="component" value="Unassembled WGS sequence"/>
</dbReference>